<accession>A0A1G9H5V2</accession>
<keyword evidence="3" id="KW-1185">Reference proteome</keyword>
<proteinExistence type="predicted"/>
<feature type="compositionally biased region" description="Polar residues" evidence="1">
    <location>
        <begin position="1"/>
        <end position="11"/>
    </location>
</feature>
<dbReference type="Proteomes" id="UP000199107">
    <property type="component" value="Unassembled WGS sequence"/>
</dbReference>
<protein>
    <submittedName>
        <fullName evidence="2">Uncharacterized protein</fullName>
    </submittedName>
</protein>
<evidence type="ECO:0000313" key="3">
    <source>
        <dbReference type="Proteomes" id="UP000199107"/>
    </source>
</evidence>
<dbReference type="AlphaFoldDB" id="A0A1G9H5V2"/>
<feature type="compositionally biased region" description="Basic and acidic residues" evidence="1">
    <location>
        <begin position="16"/>
        <end position="31"/>
    </location>
</feature>
<organism evidence="2 3">
    <name type="scientific">Franzmannia pantelleriensis</name>
    <dbReference type="NCBI Taxonomy" id="48727"/>
    <lineage>
        <taxon>Bacteria</taxon>
        <taxon>Pseudomonadati</taxon>
        <taxon>Pseudomonadota</taxon>
        <taxon>Gammaproteobacteria</taxon>
        <taxon>Oceanospirillales</taxon>
        <taxon>Halomonadaceae</taxon>
        <taxon>Franzmannia</taxon>
    </lineage>
</organism>
<sequence>MRVEAETNSADYSMHMNEENKLDTQHIERKS</sequence>
<feature type="region of interest" description="Disordered" evidence="1">
    <location>
        <begin position="1"/>
        <end position="31"/>
    </location>
</feature>
<dbReference type="EMBL" id="FNGH01000002">
    <property type="protein sequence ID" value="SDL08311.1"/>
    <property type="molecule type" value="Genomic_DNA"/>
</dbReference>
<name>A0A1G9H5V2_9GAMM</name>
<evidence type="ECO:0000256" key="1">
    <source>
        <dbReference type="SAM" id="MobiDB-lite"/>
    </source>
</evidence>
<gene>
    <name evidence="2" type="ORF">SAMN05192555_102359</name>
</gene>
<evidence type="ECO:0000313" key="2">
    <source>
        <dbReference type="EMBL" id="SDL08311.1"/>
    </source>
</evidence>
<reference evidence="3" key="1">
    <citation type="submission" date="2016-10" db="EMBL/GenBank/DDBJ databases">
        <authorList>
            <person name="Varghese N."/>
            <person name="Submissions S."/>
        </authorList>
    </citation>
    <scope>NUCLEOTIDE SEQUENCE [LARGE SCALE GENOMIC DNA]</scope>
    <source>
        <strain evidence="3">AAP</strain>
    </source>
</reference>